<dbReference type="InterPro" id="IPR023296">
    <property type="entry name" value="Glyco_hydro_beta-prop_sf"/>
</dbReference>
<dbReference type="EC" id="3.2.1.55" evidence="3"/>
<feature type="signal peptide" evidence="7">
    <location>
        <begin position="1"/>
        <end position="19"/>
    </location>
</feature>
<comment type="similarity">
    <text evidence="2">Belongs to the glycosyl hydrolase 51 family.</text>
</comment>
<evidence type="ECO:0000256" key="7">
    <source>
        <dbReference type="SAM" id="SignalP"/>
    </source>
</evidence>
<dbReference type="SUPFAM" id="SSF75005">
    <property type="entry name" value="Arabinanase/levansucrase/invertase"/>
    <property type="match status" value="1"/>
</dbReference>
<dbReference type="Proteomes" id="UP000764045">
    <property type="component" value="Unassembled WGS sequence"/>
</dbReference>
<dbReference type="SMART" id="SM00813">
    <property type="entry name" value="Alpha-L-AF_C"/>
    <property type="match status" value="1"/>
</dbReference>
<dbReference type="InterPro" id="IPR008979">
    <property type="entry name" value="Galactose-bd-like_sf"/>
</dbReference>
<keyword evidence="6" id="KW-0325">Glycoprotein</keyword>
<keyword evidence="4 7" id="KW-0732">Signal</keyword>
<protein>
    <recommendedName>
        <fullName evidence="3">non-reducing end alpha-L-arabinofuranosidase</fullName>
        <ecNumber evidence="3">3.2.1.55</ecNumber>
    </recommendedName>
</protein>
<comment type="catalytic activity">
    <reaction evidence="1">
        <text>Hydrolysis of terminal non-reducing alpha-L-arabinofuranoside residues in alpha-L-arabinosides.</text>
        <dbReference type="EC" id="3.2.1.55"/>
    </reaction>
</comment>
<dbReference type="Pfam" id="PF06439">
    <property type="entry name" value="3keto-disac_hyd"/>
    <property type="match status" value="1"/>
</dbReference>
<keyword evidence="10" id="KW-1185">Reference proteome</keyword>
<dbReference type="GO" id="GO:0046373">
    <property type="term" value="P:L-arabinose metabolic process"/>
    <property type="evidence" value="ECO:0007669"/>
    <property type="project" value="InterPro"/>
</dbReference>
<dbReference type="InterPro" id="IPR017853">
    <property type="entry name" value="GH"/>
</dbReference>
<dbReference type="InterPro" id="IPR055235">
    <property type="entry name" value="ASD1_cat"/>
</dbReference>
<keyword evidence="5" id="KW-0378">Hydrolase</keyword>
<evidence type="ECO:0000256" key="6">
    <source>
        <dbReference type="ARBA" id="ARBA00023180"/>
    </source>
</evidence>
<dbReference type="CDD" id="cd08983">
    <property type="entry name" value="GH43_Bt3655-like"/>
    <property type="match status" value="1"/>
</dbReference>
<dbReference type="Gene3D" id="2.60.120.560">
    <property type="entry name" value="Exo-inulinase, domain 1"/>
    <property type="match status" value="1"/>
</dbReference>
<evidence type="ECO:0000313" key="10">
    <source>
        <dbReference type="Proteomes" id="UP000764045"/>
    </source>
</evidence>
<dbReference type="InterPro" id="IPR003305">
    <property type="entry name" value="CenC_carb-bd"/>
</dbReference>
<dbReference type="Gene3D" id="3.20.20.80">
    <property type="entry name" value="Glycosidases"/>
    <property type="match status" value="1"/>
</dbReference>
<dbReference type="Pfam" id="PF02018">
    <property type="entry name" value="CBM_4_9"/>
    <property type="match status" value="1"/>
</dbReference>
<feature type="chain" id="PRO_5037833143" description="non-reducing end alpha-L-arabinofuranosidase" evidence="7">
    <location>
        <begin position="20"/>
        <end position="1416"/>
    </location>
</feature>
<dbReference type="SUPFAM" id="SSF49785">
    <property type="entry name" value="Galactose-binding domain-like"/>
    <property type="match status" value="1"/>
</dbReference>
<name>A0A938WL02_9BACT</name>
<dbReference type="SUPFAM" id="SSF51011">
    <property type="entry name" value="Glycosyl hydrolase domain"/>
    <property type="match status" value="1"/>
</dbReference>
<dbReference type="PANTHER" id="PTHR31776">
    <property type="entry name" value="ALPHA-L-ARABINOFURANOSIDASE 1"/>
    <property type="match status" value="1"/>
</dbReference>
<proteinExistence type="inferred from homology"/>
<evidence type="ECO:0000259" key="8">
    <source>
        <dbReference type="SMART" id="SM00813"/>
    </source>
</evidence>
<reference evidence="9 10" key="1">
    <citation type="journal article" date="2021" name="Sci. Rep.">
        <title>The distribution of antibiotic resistance genes in chicken gut microbiota commensals.</title>
        <authorList>
            <person name="Juricova H."/>
            <person name="Matiasovicova J."/>
            <person name="Kubasova T."/>
            <person name="Cejkova D."/>
            <person name="Rychlik I."/>
        </authorList>
    </citation>
    <scope>NUCLEOTIDE SEQUENCE [LARGE SCALE GENOMIC DNA]</scope>
    <source>
        <strain evidence="9 10">An819</strain>
    </source>
</reference>
<dbReference type="Gene3D" id="2.60.120.260">
    <property type="entry name" value="Galactose-binding domain-like"/>
    <property type="match status" value="1"/>
</dbReference>
<dbReference type="GO" id="GO:0046556">
    <property type="term" value="F:alpha-L-arabinofuranosidase activity"/>
    <property type="evidence" value="ECO:0007669"/>
    <property type="project" value="UniProtKB-EC"/>
</dbReference>
<dbReference type="Pfam" id="PF22848">
    <property type="entry name" value="ASD1_dom"/>
    <property type="match status" value="1"/>
</dbReference>
<organism evidence="9 10">
    <name type="scientific">Marseilla massiliensis</name>
    <dbReference type="NCBI Taxonomy" id="1841864"/>
    <lineage>
        <taxon>Bacteria</taxon>
        <taxon>Pseudomonadati</taxon>
        <taxon>Bacteroidota</taxon>
        <taxon>Bacteroidia</taxon>
        <taxon>Bacteroidales</taxon>
        <taxon>Prevotellaceae</taxon>
        <taxon>Marseilla</taxon>
    </lineage>
</organism>
<sequence length="1416" mass="157669">MKRFLTLGVLCAIAIHSLAQVCMTIDATRRGPHIGPYHNGLFFEEINHAGDGGLYAELISNRSFEDGMANWSPYNGASIRLKTKGLLNDSQRNALSITVLGASKSNIKGVANSGFWGMNIVKDSTYNLSLWVKGDVAFSGKLIAQLRSNDGKTILGTGVLQGTVSNTSWSKLNVAITPTKSDERGQLLLLTGTNGRLDIDVVSMFPYTWNNRPNGLRSDLAQLLADMHPSFLRFPGGCYVEGEGSYGNAFQWKKTIGPIEARPGHYNKNWGYWSSDGLGFDEYLQLCEDLGAAPMFVVNIGLGHGFSLSHDSTMVLVQDVLDAIEYANGDATTYWGAKRIANGHSEPYGLKFVEIGNENYSPGEKSEYAERYILFYEAIKAKYPDIVTIGNVEAWGTDNPSWGNSHPVEIVDEHYYRHFQWMRNNYGKYDNYPRFPIVYNGEYAANGGGYGKYGNMNSALGEAIYMLGMERNSDVCQMASFAPIFTHEKDLRWPYDMIHFNASDYFVTPSYYVQKMMNLNLGQQNLLWTETGNALAQASGDVKVGIGSWGTQVAFDDISVNGSDGSLMFSDHFDGGLGAWIVNDGNWNVSDGTFVQSSSSENCTAVMDKSLHGNYIYKVRAMKTGGNEGFLILFNFKDSKNYAWWNIGGWNNRKHGVEICVNGTKSTVVERQGRIENNKWYDIEVRVNGADVTCLLDNEVIHTFTLNTECALYQSVQIDEGNGELILKVVNPHGESQRLNVNVQNMKISSGTVERLSADSGTDENTMERPDVIVPTKEPVAVDNGENVALDIPPYSLNVFRLGAESISKEIRVSYPEYEREDRGMGAYLFVHMNRNGEYTSYALSKYGNNWQDMLGGAEVFDTKANTVTGGMRDAYITRMHDGNFMLAGTDMTSRLGWTSNHIMVLMLSPDLVHWTKNVKIDLESEDNLKALGGITADEMTAAWAPQVIYDRESGNYVMYYSVGFPDRHRIYYSIIDKDLNVLSRPALLFDPGYDVIDADIVWNDVDKHYVMLYKCEKTSGFDRATAKHLVPAANETSGVCQWTITPDFHYGENNQAIEAPTQWRQIGSDKWMLAYINYSGNGYGYKICGMDEHGLNVGAPAMINGSVAAQHGSILKISSEEYDYLKLWERVKTLLPDAESYYKACKHDAIADAILKAQNALSNSTTFDENVKEMNAAYDALVKCKDIYMEYIKNMGEAGKAVDMTALLVNPDFRDGAKGWNVSTNFTQANGAVAEYWNTSFDFSQTIENMPKGEYEVSVQSFYRNGSVSDAVSAHVNGTEKSCAVLYANDSEEPIMSIYDESVTQYGLSPYTYPDNVTTANEAFNKFGLYTNALRLSHNTTGPITIGIRKMEHVASDWCCFDNFNLKYLGEPSSVNGNIKANVQKHKLYTLDGCEVQNKGMHGKVYIKDGQKIIE</sequence>
<dbReference type="Pfam" id="PF06964">
    <property type="entry name" value="Alpha-L-AF_C"/>
    <property type="match status" value="1"/>
</dbReference>
<evidence type="ECO:0000256" key="1">
    <source>
        <dbReference type="ARBA" id="ARBA00001462"/>
    </source>
</evidence>
<accession>A0A938WL02</accession>
<dbReference type="InterPro" id="IPR010720">
    <property type="entry name" value="Alpha-L-AF_C"/>
</dbReference>
<comment type="caution">
    <text evidence="9">The sequence shown here is derived from an EMBL/GenBank/DDBJ whole genome shotgun (WGS) entry which is preliminary data.</text>
</comment>
<dbReference type="SUPFAM" id="SSF51445">
    <property type="entry name" value="(Trans)glycosidases"/>
    <property type="match status" value="1"/>
</dbReference>
<dbReference type="EMBL" id="JACJJL010000003">
    <property type="protein sequence ID" value="MBM6660652.1"/>
    <property type="molecule type" value="Genomic_DNA"/>
</dbReference>
<gene>
    <name evidence="9" type="ORF">H6B30_02615</name>
</gene>
<evidence type="ECO:0000256" key="3">
    <source>
        <dbReference type="ARBA" id="ARBA00012670"/>
    </source>
</evidence>
<evidence type="ECO:0000313" key="9">
    <source>
        <dbReference type="EMBL" id="MBM6660652.1"/>
    </source>
</evidence>
<evidence type="ECO:0000256" key="5">
    <source>
        <dbReference type="ARBA" id="ARBA00022801"/>
    </source>
</evidence>
<dbReference type="Gene3D" id="2.115.10.20">
    <property type="entry name" value="Glycosyl hydrolase domain, family 43"/>
    <property type="match status" value="1"/>
</dbReference>
<evidence type="ECO:0000256" key="2">
    <source>
        <dbReference type="ARBA" id="ARBA00007186"/>
    </source>
</evidence>
<dbReference type="RefSeq" id="WP_205107618.1">
    <property type="nucleotide sequence ID" value="NZ_JACJJL010000003.1"/>
</dbReference>
<evidence type="ECO:0000256" key="4">
    <source>
        <dbReference type="ARBA" id="ARBA00022729"/>
    </source>
</evidence>
<dbReference type="InterPro" id="IPR010496">
    <property type="entry name" value="AL/BT2_dom"/>
</dbReference>
<dbReference type="PANTHER" id="PTHR31776:SF0">
    <property type="entry name" value="ALPHA-L-ARABINOFURANOSIDASE 1"/>
    <property type="match status" value="1"/>
</dbReference>
<dbReference type="InterPro" id="IPR051563">
    <property type="entry name" value="Glycosyl_Hydrolase_51"/>
</dbReference>
<feature type="domain" description="Alpha-L-arabinofuranosidase C-terminal" evidence="8">
    <location>
        <begin position="441"/>
        <end position="796"/>
    </location>
</feature>